<evidence type="ECO:0000313" key="1">
    <source>
        <dbReference type="EMBL" id="GIY92662.1"/>
    </source>
</evidence>
<dbReference type="AlphaFoldDB" id="A0AAV4XBV2"/>
<gene>
    <name evidence="1" type="ORF">CEXT_675451</name>
</gene>
<sequence length="101" mass="11692">MTNELLLWLSVPQDSSSNFGCVVVRWFENIFIEACVVESILNVQRGSEQFLKLVYDIARSSSGNYNLIGAENKWLQPLRLHHYSLHESQFERMLGEGPEEF</sequence>
<organism evidence="1 2">
    <name type="scientific">Caerostris extrusa</name>
    <name type="common">Bark spider</name>
    <name type="synonym">Caerostris bankana</name>
    <dbReference type="NCBI Taxonomy" id="172846"/>
    <lineage>
        <taxon>Eukaryota</taxon>
        <taxon>Metazoa</taxon>
        <taxon>Ecdysozoa</taxon>
        <taxon>Arthropoda</taxon>
        <taxon>Chelicerata</taxon>
        <taxon>Arachnida</taxon>
        <taxon>Araneae</taxon>
        <taxon>Araneomorphae</taxon>
        <taxon>Entelegynae</taxon>
        <taxon>Araneoidea</taxon>
        <taxon>Araneidae</taxon>
        <taxon>Caerostris</taxon>
    </lineage>
</organism>
<protein>
    <submittedName>
        <fullName evidence="1">Uncharacterized protein</fullName>
    </submittedName>
</protein>
<reference evidence="1 2" key="1">
    <citation type="submission" date="2021-06" db="EMBL/GenBank/DDBJ databases">
        <title>Caerostris extrusa draft genome.</title>
        <authorList>
            <person name="Kono N."/>
            <person name="Arakawa K."/>
        </authorList>
    </citation>
    <scope>NUCLEOTIDE SEQUENCE [LARGE SCALE GENOMIC DNA]</scope>
</reference>
<comment type="caution">
    <text evidence="1">The sequence shown here is derived from an EMBL/GenBank/DDBJ whole genome shotgun (WGS) entry which is preliminary data.</text>
</comment>
<accession>A0AAV4XBV2</accession>
<proteinExistence type="predicted"/>
<evidence type="ECO:0000313" key="2">
    <source>
        <dbReference type="Proteomes" id="UP001054945"/>
    </source>
</evidence>
<keyword evidence="2" id="KW-1185">Reference proteome</keyword>
<dbReference type="EMBL" id="BPLR01000178">
    <property type="protein sequence ID" value="GIY92662.1"/>
    <property type="molecule type" value="Genomic_DNA"/>
</dbReference>
<name>A0AAV4XBV2_CAEEX</name>
<dbReference type="Proteomes" id="UP001054945">
    <property type="component" value="Unassembled WGS sequence"/>
</dbReference>